<feature type="domain" description="CdaR GGDEF-like" evidence="3">
    <location>
        <begin position="165"/>
        <end position="275"/>
    </location>
</feature>
<dbReference type="InterPro" id="IPR042070">
    <property type="entry name" value="PucR_C-HTH_sf"/>
</dbReference>
<name>A0ABV5UYJ2_9MICO</name>
<dbReference type="Pfam" id="PF17853">
    <property type="entry name" value="GGDEF_2"/>
    <property type="match status" value="1"/>
</dbReference>
<dbReference type="InterPro" id="IPR051448">
    <property type="entry name" value="CdaR-like_regulators"/>
</dbReference>
<evidence type="ECO:0000259" key="2">
    <source>
        <dbReference type="Pfam" id="PF13556"/>
    </source>
</evidence>
<dbReference type="InterPro" id="IPR025736">
    <property type="entry name" value="PucR_C-HTH_dom"/>
</dbReference>
<evidence type="ECO:0000259" key="3">
    <source>
        <dbReference type="Pfam" id="PF17853"/>
    </source>
</evidence>
<dbReference type="PANTHER" id="PTHR33744:SF7">
    <property type="entry name" value="PUCR FAMILY TRANSCRIPTIONAL REGULATOR"/>
    <property type="match status" value="1"/>
</dbReference>
<proteinExistence type="inferred from homology"/>
<dbReference type="InterPro" id="IPR041522">
    <property type="entry name" value="CdaR_GGDEF"/>
</dbReference>
<dbReference type="Pfam" id="PF13556">
    <property type="entry name" value="HTH_30"/>
    <property type="match status" value="1"/>
</dbReference>
<dbReference type="PANTHER" id="PTHR33744">
    <property type="entry name" value="CARBOHYDRATE DIACID REGULATOR"/>
    <property type="match status" value="1"/>
</dbReference>
<dbReference type="Proteomes" id="UP001589613">
    <property type="component" value="Unassembled WGS sequence"/>
</dbReference>
<feature type="domain" description="PucR C-terminal helix-turn-helix" evidence="2">
    <location>
        <begin position="323"/>
        <end position="380"/>
    </location>
</feature>
<sequence length="393" mass="42153">MHPSPPPGSTGRPEPLQRRAGELATRVTRRMAEEHDWFTALSPDDRSWVGLIAQGGITNLLTWYAAGAPERSISGDPFAAAPRALAQTISLRQALDLTRTAVATVEDAVDDLVGAEERPRLREAVLRYSRDVAFAAATVYARAAEQRGGWDARLESLVVHAIVRGEADDTLASRAAELGWEDVTGVAVVVGSLPEGGSGPALDGVRSAAQRAGRHVLTAALGRRLVCVLGGTDDPLSDANVLAPLLGRGPVVVGPRVPHLFAAGRSVRAALSACDAAPGWREAPRPVGADDLLPERALLGEQPARRMLSDRVYRPLRDHPSPLLETVQAYLDHGRALEATARSLFLHPNTVRYRLRRVADVVALDPHDPRDAWVLQVALALGRMTGRGRRPAH</sequence>
<dbReference type="RefSeq" id="WP_238330271.1">
    <property type="nucleotide sequence ID" value="NZ_JBHMAX010000002.1"/>
</dbReference>
<evidence type="ECO:0000313" key="5">
    <source>
        <dbReference type="Proteomes" id="UP001589613"/>
    </source>
</evidence>
<dbReference type="EMBL" id="JBHMAX010000002">
    <property type="protein sequence ID" value="MFB9730617.1"/>
    <property type="molecule type" value="Genomic_DNA"/>
</dbReference>
<accession>A0ABV5UYJ2</accession>
<comment type="caution">
    <text evidence="4">The sequence shown here is derived from an EMBL/GenBank/DDBJ whole genome shotgun (WGS) entry which is preliminary data.</text>
</comment>
<organism evidence="4 5">
    <name type="scientific">Ornithinimicrobium kibberense</name>
    <dbReference type="NCBI Taxonomy" id="282060"/>
    <lineage>
        <taxon>Bacteria</taxon>
        <taxon>Bacillati</taxon>
        <taxon>Actinomycetota</taxon>
        <taxon>Actinomycetes</taxon>
        <taxon>Micrococcales</taxon>
        <taxon>Ornithinimicrobiaceae</taxon>
        <taxon>Ornithinimicrobium</taxon>
    </lineage>
</organism>
<protein>
    <submittedName>
        <fullName evidence="4">PucR family transcriptional regulator</fullName>
    </submittedName>
</protein>
<keyword evidence="5" id="KW-1185">Reference proteome</keyword>
<gene>
    <name evidence="4" type="ORF">ACFFN0_00995</name>
</gene>
<evidence type="ECO:0000256" key="1">
    <source>
        <dbReference type="ARBA" id="ARBA00006754"/>
    </source>
</evidence>
<dbReference type="Gene3D" id="1.10.10.2840">
    <property type="entry name" value="PucR C-terminal helix-turn-helix domain"/>
    <property type="match status" value="1"/>
</dbReference>
<reference evidence="4 5" key="1">
    <citation type="submission" date="2024-09" db="EMBL/GenBank/DDBJ databases">
        <authorList>
            <person name="Sun Q."/>
            <person name="Mori K."/>
        </authorList>
    </citation>
    <scope>NUCLEOTIDE SEQUENCE [LARGE SCALE GENOMIC DNA]</scope>
    <source>
        <strain evidence="4 5">JCM 12763</strain>
    </source>
</reference>
<evidence type="ECO:0000313" key="4">
    <source>
        <dbReference type="EMBL" id="MFB9730617.1"/>
    </source>
</evidence>
<comment type="similarity">
    <text evidence="1">Belongs to the CdaR family.</text>
</comment>